<evidence type="ECO:0000313" key="5">
    <source>
        <dbReference type="Proteomes" id="UP000191448"/>
    </source>
</evidence>
<dbReference type="Gene3D" id="3.40.140.10">
    <property type="entry name" value="Cytidine Deaminase, domain 2"/>
    <property type="match status" value="1"/>
</dbReference>
<dbReference type="OrthoDB" id="9782042at2"/>
<comment type="similarity">
    <text evidence="3">Belongs to the FdhD family.</text>
</comment>
<dbReference type="RefSeq" id="WP_080023407.1">
    <property type="nucleotide sequence ID" value="NZ_LTAY01000057.1"/>
</dbReference>
<dbReference type="AlphaFoldDB" id="A0A1V4SV97"/>
<keyword evidence="1 3" id="KW-0963">Cytoplasm</keyword>
<comment type="subcellular location">
    <subcellularLocation>
        <location evidence="3">Cytoplasm</location>
    </subcellularLocation>
</comment>
<evidence type="ECO:0000256" key="2">
    <source>
        <dbReference type="ARBA" id="ARBA00023150"/>
    </source>
</evidence>
<protein>
    <recommendedName>
        <fullName evidence="3">Protein FdhD</fullName>
    </recommendedName>
</protein>
<comment type="caution">
    <text evidence="4">The sequence shown here is derived from an EMBL/GenBank/DDBJ whole genome shotgun (WGS) entry which is preliminary data.</text>
</comment>
<dbReference type="PANTHER" id="PTHR30592">
    <property type="entry name" value="FORMATE DEHYDROGENASE"/>
    <property type="match status" value="1"/>
</dbReference>
<dbReference type="GO" id="GO:0016783">
    <property type="term" value="F:sulfurtransferase activity"/>
    <property type="evidence" value="ECO:0007669"/>
    <property type="project" value="InterPro"/>
</dbReference>
<reference evidence="4 5" key="1">
    <citation type="submission" date="2016-02" db="EMBL/GenBank/DDBJ databases">
        <title>Genome sequence of Clostridium thermobutyricum DSM 4928.</title>
        <authorList>
            <person name="Poehlein A."/>
            <person name="Daniel R."/>
        </authorList>
    </citation>
    <scope>NUCLEOTIDE SEQUENCE [LARGE SCALE GENOMIC DNA]</scope>
    <source>
        <strain evidence="4 5">DSM 4928</strain>
    </source>
</reference>
<dbReference type="InterPro" id="IPR016193">
    <property type="entry name" value="Cytidine_deaminase-like"/>
</dbReference>
<evidence type="ECO:0000256" key="3">
    <source>
        <dbReference type="HAMAP-Rule" id="MF_00187"/>
    </source>
</evidence>
<accession>A0A1V4SV97</accession>
<comment type="caution">
    <text evidence="3">Lacks conserved residue(s) required for the propagation of feature annotation.</text>
</comment>
<dbReference type="GO" id="GO:0005737">
    <property type="term" value="C:cytoplasm"/>
    <property type="evidence" value="ECO:0007669"/>
    <property type="project" value="UniProtKB-SubCell"/>
</dbReference>
<name>A0A1V4SV97_9CLOT</name>
<feature type="binding site" evidence="3">
    <location>
        <begin position="239"/>
        <end position="244"/>
    </location>
    <ligand>
        <name>Mo-bis(molybdopterin guanine dinucleotide)</name>
        <dbReference type="ChEBI" id="CHEBI:60539"/>
    </ligand>
</feature>
<dbReference type="InterPro" id="IPR003786">
    <property type="entry name" value="FdhD"/>
</dbReference>
<dbReference type="Gene3D" id="3.10.20.10">
    <property type="match status" value="1"/>
</dbReference>
<dbReference type="HAMAP" id="MF_00187">
    <property type="entry name" value="FdhD"/>
    <property type="match status" value="1"/>
</dbReference>
<dbReference type="PANTHER" id="PTHR30592:SF1">
    <property type="entry name" value="SULFUR CARRIER PROTEIN FDHD"/>
    <property type="match status" value="1"/>
</dbReference>
<dbReference type="NCBIfam" id="TIGR00129">
    <property type="entry name" value="fdhD_narQ"/>
    <property type="match status" value="1"/>
</dbReference>
<keyword evidence="2 3" id="KW-0501">Molybdenum cofactor biosynthesis</keyword>
<gene>
    <name evidence="3 4" type="primary">fdhD</name>
    <name evidence="4" type="ORF">CLTHE_21550</name>
</gene>
<dbReference type="PIRSF" id="PIRSF015626">
    <property type="entry name" value="FdhD"/>
    <property type="match status" value="1"/>
</dbReference>
<dbReference type="GO" id="GO:0006777">
    <property type="term" value="P:Mo-molybdopterin cofactor biosynthetic process"/>
    <property type="evidence" value="ECO:0007669"/>
    <property type="project" value="UniProtKB-UniRule"/>
</dbReference>
<proteinExistence type="inferred from homology"/>
<organism evidence="4 5">
    <name type="scientific">Clostridium thermobutyricum DSM 4928</name>
    <dbReference type="NCBI Taxonomy" id="1121339"/>
    <lineage>
        <taxon>Bacteria</taxon>
        <taxon>Bacillati</taxon>
        <taxon>Bacillota</taxon>
        <taxon>Clostridia</taxon>
        <taxon>Eubacteriales</taxon>
        <taxon>Clostridiaceae</taxon>
        <taxon>Clostridium</taxon>
    </lineage>
</organism>
<dbReference type="EMBL" id="LTAY01000057">
    <property type="protein sequence ID" value="OPX47147.1"/>
    <property type="molecule type" value="Genomic_DNA"/>
</dbReference>
<evidence type="ECO:0000256" key="1">
    <source>
        <dbReference type="ARBA" id="ARBA00022490"/>
    </source>
</evidence>
<dbReference type="Proteomes" id="UP000191448">
    <property type="component" value="Unassembled WGS sequence"/>
</dbReference>
<sequence>MIKEFEIIKCTVDNTFETIDKVVTEVPLTIVINNIEYITIMCTPLYMEELAIGFLFNEGILKSKEDIKNMKLVKDENIIFYIDLKENINYSILDKNRVITSGSKGSLYFKSMDFMKEKKFDNNIKIHKNEIMNTMKEFFNKSKIFEETGGVHSVLLKSKEIEVFREDIGRHNAIDKAIGYLILNNLNVRDFIIYVSGRLSSEMVSKISKSGICFAISRACPTSLSLNLARNMNMTLIGFSRGNRFNVYSGSERIDFND</sequence>
<evidence type="ECO:0000313" key="4">
    <source>
        <dbReference type="EMBL" id="OPX47147.1"/>
    </source>
</evidence>
<dbReference type="SUPFAM" id="SSF53927">
    <property type="entry name" value="Cytidine deaminase-like"/>
    <property type="match status" value="1"/>
</dbReference>
<dbReference type="Pfam" id="PF02634">
    <property type="entry name" value="FdhD-NarQ"/>
    <property type="match status" value="1"/>
</dbReference>
<comment type="function">
    <text evidence="3">Required for formate dehydrogenase (FDH) activity.</text>
</comment>